<comment type="caution">
    <text evidence="2">The sequence shown here is derived from an EMBL/GenBank/DDBJ whole genome shotgun (WGS) entry which is preliminary data.</text>
</comment>
<reference evidence="2" key="1">
    <citation type="submission" date="2013-08" db="EMBL/GenBank/DDBJ databases">
        <authorList>
            <person name="Durkin A.S."/>
            <person name="Haft D.R."/>
            <person name="McCorrison J."/>
            <person name="Torralba M."/>
            <person name="Gillis M."/>
            <person name="Haft D.H."/>
            <person name="Methe B."/>
            <person name="Sutton G."/>
            <person name="Nelson K.E."/>
        </authorList>
    </citation>
    <scope>NUCLEOTIDE SEQUENCE [LARGE SCALE GENOMIC DNA]</scope>
    <source>
        <strain evidence="2">F0233</strain>
    </source>
</reference>
<name>U2SGC8_9ACTN</name>
<feature type="region of interest" description="Disordered" evidence="1">
    <location>
        <begin position="27"/>
        <end position="52"/>
    </location>
</feature>
<evidence type="ECO:0000313" key="2">
    <source>
        <dbReference type="EMBL" id="ERK61732.1"/>
    </source>
</evidence>
<gene>
    <name evidence="2" type="ORF">HMPREF0682_2248</name>
</gene>
<proteinExistence type="predicted"/>
<protein>
    <submittedName>
        <fullName evidence="2">Uncharacterized protein</fullName>
    </submittedName>
</protein>
<dbReference type="Proteomes" id="UP000017052">
    <property type="component" value="Unassembled WGS sequence"/>
</dbReference>
<evidence type="ECO:0000313" key="3">
    <source>
        <dbReference type="Proteomes" id="UP000017052"/>
    </source>
</evidence>
<accession>U2SGC8</accession>
<organism evidence="2 3">
    <name type="scientific">Propionibacterium acidifaciens F0233</name>
    <dbReference type="NCBI Taxonomy" id="553198"/>
    <lineage>
        <taxon>Bacteria</taxon>
        <taxon>Bacillati</taxon>
        <taxon>Actinomycetota</taxon>
        <taxon>Actinomycetes</taxon>
        <taxon>Propionibacteriales</taxon>
        <taxon>Propionibacteriaceae</taxon>
        <taxon>Propionibacterium</taxon>
    </lineage>
</organism>
<evidence type="ECO:0000256" key="1">
    <source>
        <dbReference type="SAM" id="MobiDB-lite"/>
    </source>
</evidence>
<sequence length="52" mass="5412">MGPAGTTPCDLYSAIGMLTPVEHEHAHHAGTGAEVEGLDAVDRPLPETTTTR</sequence>
<dbReference type="EMBL" id="ACVN02000044">
    <property type="protein sequence ID" value="ERK61732.1"/>
    <property type="molecule type" value="Genomic_DNA"/>
</dbReference>
<dbReference type="AlphaFoldDB" id="U2SGC8"/>
<keyword evidence="3" id="KW-1185">Reference proteome</keyword>